<dbReference type="Pfam" id="PF08387">
    <property type="entry name" value="FBD"/>
    <property type="match status" value="1"/>
</dbReference>
<evidence type="ECO:0000313" key="3">
    <source>
        <dbReference type="Proteomes" id="UP001161247"/>
    </source>
</evidence>
<dbReference type="CDD" id="cd22160">
    <property type="entry name" value="F-box_AtFBL13-like"/>
    <property type="match status" value="1"/>
</dbReference>
<dbReference type="Gene3D" id="1.20.1280.50">
    <property type="match status" value="1"/>
</dbReference>
<dbReference type="PANTHER" id="PTHR31293:SF12">
    <property type="entry name" value="RNI-LIKE SUPERFAMILY PROTEIN"/>
    <property type="match status" value="1"/>
</dbReference>
<dbReference type="SMART" id="SM00579">
    <property type="entry name" value="FBD"/>
    <property type="match status" value="1"/>
</dbReference>
<dbReference type="Pfam" id="PF00646">
    <property type="entry name" value="F-box"/>
    <property type="match status" value="1"/>
</dbReference>
<dbReference type="EMBL" id="OX459118">
    <property type="protein sequence ID" value="CAI9090583.1"/>
    <property type="molecule type" value="Genomic_DNA"/>
</dbReference>
<dbReference type="InterPro" id="IPR032675">
    <property type="entry name" value="LRR_dom_sf"/>
</dbReference>
<dbReference type="InterPro" id="IPR006566">
    <property type="entry name" value="FBD"/>
</dbReference>
<protein>
    <submittedName>
        <fullName evidence="2">OLC1v1025385C2</fullName>
    </submittedName>
</protein>
<name>A0AAV1C7N0_OLDCO</name>
<proteinExistence type="predicted"/>
<dbReference type="SUPFAM" id="SSF81383">
    <property type="entry name" value="F-box domain"/>
    <property type="match status" value="1"/>
</dbReference>
<evidence type="ECO:0000259" key="1">
    <source>
        <dbReference type="SMART" id="SM00579"/>
    </source>
</evidence>
<keyword evidence="3" id="KW-1185">Reference proteome</keyword>
<dbReference type="InterPro" id="IPR036047">
    <property type="entry name" value="F-box-like_dom_sf"/>
</dbReference>
<accession>A0AAV1C7N0</accession>
<reference evidence="2" key="1">
    <citation type="submission" date="2023-03" db="EMBL/GenBank/DDBJ databases">
        <authorList>
            <person name="Julca I."/>
        </authorList>
    </citation>
    <scope>NUCLEOTIDE SEQUENCE</scope>
</reference>
<dbReference type="Proteomes" id="UP001161247">
    <property type="component" value="Chromosome 1"/>
</dbReference>
<gene>
    <name evidence="2" type="ORF">OLC1_LOCUS2712</name>
</gene>
<dbReference type="InterPro" id="IPR055294">
    <property type="entry name" value="FBL60-like"/>
</dbReference>
<sequence length="475" mass="53054">MDKHHELLKGSELYDLKPGYKDDLISNLPDTILCHILSFLPTKYAVGTSILSSKWKNLFALIPNLNLEFDDSLVSHHPNGEPNPFVEEDVADEDSFTDFVGGVLKRLLLNGASIHDFQLICHKKYEDDCIASWVRSAVMLSVQTVCLKASMGDSSKLFASLNGCTSLSELYLGRDFILNVPVVKFPNLKLLLLDHVEIADDKSVELLFDGCPVLDTLVINRCDIFVDIFCICLPSLSSLTLCGCFIKSGCTMVIDTPKLNSLNYICILADSYSLMSNFDGISELALHILPISKLLEGNDEELEDPIYDYTRLSKLINSCSGVETLNLGEFTIDALHYLSIPLPKFFNLKILKLGAMGMAGWKILGSFLDNAPNLETLALFEGFNVYDGGFASFLSSLNAVPYCLSSSIKKIEIGEFKCQEDEVKLIEYFLQKGEVLQKLLFHCDLDWEKDFDVLKRIAVAESRSKTCEVFHLRKA</sequence>
<dbReference type="AlphaFoldDB" id="A0AAV1C7N0"/>
<dbReference type="Pfam" id="PF24758">
    <property type="entry name" value="LRR_At5g56370"/>
    <property type="match status" value="1"/>
</dbReference>
<organism evidence="2 3">
    <name type="scientific">Oldenlandia corymbosa var. corymbosa</name>
    <dbReference type="NCBI Taxonomy" id="529605"/>
    <lineage>
        <taxon>Eukaryota</taxon>
        <taxon>Viridiplantae</taxon>
        <taxon>Streptophyta</taxon>
        <taxon>Embryophyta</taxon>
        <taxon>Tracheophyta</taxon>
        <taxon>Spermatophyta</taxon>
        <taxon>Magnoliopsida</taxon>
        <taxon>eudicotyledons</taxon>
        <taxon>Gunneridae</taxon>
        <taxon>Pentapetalae</taxon>
        <taxon>asterids</taxon>
        <taxon>lamiids</taxon>
        <taxon>Gentianales</taxon>
        <taxon>Rubiaceae</taxon>
        <taxon>Rubioideae</taxon>
        <taxon>Spermacoceae</taxon>
        <taxon>Hedyotis-Oldenlandia complex</taxon>
        <taxon>Oldenlandia</taxon>
    </lineage>
</organism>
<dbReference type="InterPro" id="IPR055411">
    <property type="entry name" value="LRR_FXL15/At3g58940/PEG3-like"/>
</dbReference>
<evidence type="ECO:0000313" key="2">
    <source>
        <dbReference type="EMBL" id="CAI9090583.1"/>
    </source>
</evidence>
<dbReference type="InterPro" id="IPR053781">
    <property type="entry name" value="F-box_AtFBL13-like"/>
</dbReference>
<dbReference type="PANTHER" id="PTHR31293">
    <property type="entry name" value="RNI-LIKE SUPERFAMILY PROTEIN"/>
    <property type="match status" value="1"/>
</dbReference>
<feature type="domain" description="FBD" evidence="1">
    <location>
        <begin position="402"/>
        <end position="472"/>
    </location>
</feature>
<dbReference type="SUPFAM" id="SSF52047">
    <property type="entry name" value="RNI-like"/>
    <property type="match status" value="2"/>
</dbReference>
<dbReference type="Gene3D" id="3.80.10.10">
    <property type="entry name" value="Ribonuclease Inhibitor"/>
    <property type="match status" value="1"/>
</dbReference>
<dbReference type="InterPro" id="IPR001810">
    <property type="entry name" value="F-box_dom"/>
</dbReference>